<keyword evidence="3" id="KW-0378">Hydrolase</keyword>
<comment type="caution">
    <text evidence="3">The sequence shown here is derived from an EMBL/GenBank/DDBJ whole genome shotgun (WGS) entry which is preliminary data.</text>
</comment>
<dbReference type="SUPFAM" id="SSF56601">
    <property type="entry name" value="beta-lactamase/transpeptidase-like"/>
    <property type="match status" value="1"/>
</dbReference>
<proteinExistence type="predicted"/>
<evidence type="ECO:0000256" key="1">
    <source>
        <dbReference type="SAM" id="SignalP"/>
    </source>
</evidence>
<dbReference type="InterPro" id="IPR012338">
    <property type="entry name" value="Beta-lactam/transpept-like"/>
</dbReference>
<feature type="domain" description="Beta-lactamase-related" evidence="2">
    <location>
        <begin position="299"/>
        <end position="632"/>
    </location>
</feature>
<dbReference type="InterPro" id="IPR050491">
    <property type="entry name" value="AmpC-like"/>
</dbReference>
<feature type="signal peptide" evidence="1">
    <location>
        <begin position="1"/>
        <end position="30"/>
    </location>
</feature>
<name>A0ABW3D2R2_9FLAO</name>
<organism evidence="3 4">
    <name type="scientific">Sungkyunkwania multivorans</name>
    <dbReference type="NCBI Taxonomy" id="1173618"/>
    <lineage>
        <taxon>Bacteria</taxon>
        <taxon>Pseudomonadati</taxon>
        <taxon>Bacteroidota</taxon>
        <taxon>Flavobacteriia</taxon>
        <taxon>Flavobacteriales</taxon>
        <taxon>Flavobacteriaceae</taxon>
        <taxon>Sungkyunkwania</taxon>
    </lineage>
</organism>
<dbReference type="PANTHER" id="PTHR46825">
    <property type="entry name" value="D-ALANYL-D-ALANINE-CARBOXYPEPTIDASE/ENDOPEPTIDASE AMPH"/>
    <property type="match status" value="1"/>
</dbReference>
<dbReference type="InterPro" id="IPR001466">
    <property type="entry name" value="Beta-lactam-related"/>
</dbReference>
<dbReference type="Pfam" id="PF00144">
    <property type="entry name" value="Beta-lactamase"/>
    <property type="match status" value="1"/>
</dbReference>
<keyword evidence="1" id="KW-0732">Signal</keyword>
<dbReference type="RefSeq" id="WP_386409416.1">
    <property type="nucleotide sequence ID" value="NZ_JBHTJH010000017.1"/>
</dbReference>
<dbReference type="Proteomes" id="UP001596978">
    <property type="component" value="Unassembled WGS sequence"/>
</dbReference>
<dbReference type="EMBL" id="JBHTJH010000017">
    <property type="protein sequence ID" value="MFD0863404.1"/>
    <property type="molecule type" value="Genomic_DNA"/>
</dbReference>
<dbReference type="Gene3D" id="3.40.710.10">
    <property type="entry name" value="DD-peptidase/beta-lactamase superfamily"/>
    <property type="match status" value="1"/>
</dbReference>
<keyword evidence="4" id="KW-1185">Reference proteome</keyword>
<protein>
    <submittedName>
        <fullName evidence="3">Serine hydrolase</fullName>
    </submittedName>
</protein>
<evidence type="ECO:0000313" key="4">
    <source>
        <dbReference type="Proteomes" id="UP001596978"/>
    </source>
</evidence>
<dbReference type="InterPro" id="IPR049511">
    <property type="entry name" value="PGH-like_rpt"/>
</dbReference>
<feature type="chain" id="PRO_5046086583" evidence="1">
    <location>
        <begin position="31"/>
        <end position="653"/>
    </location>
</feature>
<dbReference type="GO" id="GO:0016787">
    <property type="term" value="F:hydrolase activity"/>
    <property type="evidence" value="ECO:0007669"/>
    <property type="project" value="UniProtKB-KW"/>
</dbReference>
<gene>
    <name evidence="3" type="ORF">ACFQ1M_14410</name>
</gene>
<evidence type="ECO:0000259" key="2">
    <source>
        <dbReference type="Pfam" id="PF00144"/>
    </source>
</evidence>
<reference evidence="4" key="1">
    <citation type="journal article" date="2019" name="Int. J. Syst. Evol. Microbiol.">
        <title>The Global Catalogue of Microorganisms (GCM) 10K type strain sequencing project: providing services to taxonomists for standard genome sequencing and annotation.</title>
        <authorList>
            <consortium name="The Broad Institute Genomics Platform"/>
            <consortium name="The Broad Institute Genome Sequencing Center for Infectious Disease"/>
            <person name="Wu L."/>
            <person name="Ma J."/>
        </authorList>
    </citation>
    <scope>NUCLEOTIDE SEQUENCE [LARGE SCALE GENOMIC DNA]</scope>
    <source>
        <strain evidence="4">CCUG 62952</strain>
    </source>
</reference>
<evidence type="ECO:0000313" key="3">
    <source>
        <dbReference type="EMBL" id="MFD0863404.1"/>
    </source>
</evidence>
<dbReference type="PANTHER" id="PTHR46825:SF9">
    <property type="entry name" value="BETA-LACTAMASE-RELATED DOMAIN-CONTAINING PROTEIN"/>
    <property type="match status" value="1"/>
</dbReference>
<accession>A0ABW3D2R2</accession>
<sequence>MKNLLKSTICFCASMLTGMLVCANSTPSGAMNTTAMKNWSAKHGMTPQKYQSEFNNLHKKGYRLTAVDGYYVNGKVYFAGLWEKSGSLNYKARHGLSGKQYQAEFTKNHKAGYRLVHVDGYYDGKQARYAAIWRKQHTSGLIARHGLTGAQYQKEFTNNHKKGYRLVHVSGYGIKGKAYYAAIWKKGSTSGYKARHGLTSSQYQAEFNKNVKNGYKLTHVDSYDVGGKVYYACIFEKVNGRYSARHGMNSKNYQLYFDNYYYQGFRPISVSGHDAGKGAGYAAAFKSVGGWNSSDLGQLDAKIKKVMKDYKIPGVSIGIVKDGKLVLAKGYGYGEKDKKEIAAATSLFRLASVSKPITGVAVMQLVEQGKLKLSDKVFGKGQILGTKYGSKSYGNREKVITVGQLLEHTAGGHSWDNNQKPNATVDKWGGAMKITTSETHAATIARVLDDRNPTHTPGSLYEYSNFGFCVLGRVIEKKTGMTYEKYLRDKVLKKCGIKYMYIGSSSKKGRKYKEVAYYAGSGNGAYNLKMLKMDAHGGWIASSVDLMRFIVRVDGQPSKKDILKKSTFDVMTTGSSANSGYAKGWGVNSSGSRMSHSGGMSGTSTVLKKMNNSISYVILSNSSGNGDGQGGALATAIEQGINGVKSWPNLDLF</sequence>
<dbReference type="Pfam" id="PF17660">
    <property type="entry name" value="BTRD1"/>
    <property type="match status" value="5"/>
</dbReference>